<keyword evidence="4" id="KW-0349">Heme</keyword>
<dbReference type="OrthoDB" id="2789670at2759"/>
<keyword evidence="9 10" id="KW-0472">Membrane</keyword>
<protein>
    <submittedName>
        <fullName evidence="11">Cytochrome p450</fullName>
    </submittedName>
</protein>
<dbReference type="GO" id="GO:0016705">
    <property type="term" value="F:oxidoreductase activity, acting on paired donors, with incorporation or reduction of molecular oxygen"/>
    <property type="evidence" value="ECO:0007669"/>
    <property type="project" value="InterPro"/>
</dbReference>
<keyword evidence="7" id="KW-0408">Iron</keyword>
<keyword evidence="10" id="KW-1133">Transmembrane helix</keyword>
<evidence type="ECO:0000313" key="12">
    <source>
        <dbReference type="Proteomes" id="UP000554482"/>
    </source>
</evidence>
<evidence type="ECO:0000256" key="10">
    <source>
        <dbReference type="SAM" id="Phobius"/>
    </source>
</evidence>
<dbReference type="Proteomes" id="UP000554482">
    <property type="component" value="Unassembled WGS sequence"/>
</dbReference>
<dbReference type="GO" id="GO:0004497">
    <property type="term" value="F:monooxygenase activity"/>
    <property type="evidence" value="ECO:0007669"/>
    <property type="project" value="UniProtKB-KW"/>
</dbReference>
<sequence length="455" mass="51677">MELPMFSWVGLLIVVCVGILSLIYTFRSKSSHQLPPGPYGLPFIGHLHMLGDNPHHNLHKLSQKHGPIMQLRLGNVPTVVVSSPESAELFLKTHDTNFASRPKALGGDGKGMGAAQYGPYWRNLRRLCSIHLLSMSKVDSFKLVRKDKVSDLVRDIYKAAAESPVVNMSNQVGLVIEKITYGMIFGIEYNKGGYNIKDYIRDAEVIVGAFNIADYIPFLRPFDLQGLTKRANDVIKNLDETIEKIIDEHEHDTIGKQKNHKDFIDVMLSLMKTENDNEEKLDRSTVKALTLDMLAGAMDTSIGAIEWVLSELVRHPQVMQKVQEELSFAQEYTVVFCHGHTTFYCRMGLVRVASNGNVSSRVGKWDWTPSSSRRGRLSKVGLLLDMVVMETIRLHPVVGIYMRESMDDISIDNFYIPKKKAWIAINHWAISRDPVAWADKTEIFYPEHQYRCWQT</sequence>
<dbReference type="GO" id="GO:0005506">
    <property type="term" value="F:iron ion binding"/>
    <property type="evidence" value="ECO:0007669"/>
    <property type="project" value="InterPro"/>
</dbReference>
<organism evidence="11 12">
    <name type="scientific">Thalictrum thalictroides</name>
    <name type="common">Rue-anemone</name>
    <name type="synonym">Anemone thalictroides</name>
    <dbReference type="NCBI Taxonomy" id="46969"/>
    <lineage>
        <taxon>Eukaryota</taxon>
        <taxon>Viridiplantae</taxon>
        <taxon>Streptophyta</taxon>
        <taxon>Embryophyta</taxon>
        <taxon>Tracheophyta</taxon>
        <taxon>Spermatophyta</taxon>
        <taxon>Magnoliopsida</taxon>
        <taxon>Ranunculales</taxon>
        <taxon>Ranunculaceae</taxon>
        <taxon>Thalictroideae</taxon>
        <taxon>Thalictrum</taxon>
    </lineage>
</organism>
<evidence type="ECO:0000256" key="1">
    <source>
        <dbReference type="ARBA" id="ARBA00001971"/>
    </source>
</evidence>
<dbReference type="InterPro" id="IPR036396">
    <property type="entry name" value="Cyt_P450_sf"/>
</dbReference>
<accession>A0A7J6VJE1</accession>
<dbReference type="GO" id="GO:0016020">
    <property type="term" value="C:membrane"/>
    <property type="evidence" value="ECO:0007669"/>
    <property type="project" value="UniProtKB-SubCell"/>
</dbReference>
<feature type="transmembrane region" description="Helical" evidence="10">
    <location>
        <begin position="6"/>
        <end position="26"/>
    </location>
</feature>
<evidence type="ECO:0000256" key="4">
    <source>
        <dbReference type="ARBA" id="ARBA00022617"/>
    </source>
</evidence>
<evidence type="ECO:0000256" key="5">
    <source>
        <dbReference type="ARBA" id="ARBA00022723"/>
    </source>
</evidence>
<reference evidence="11 12" key="1">
    <citation type="submission" date="2020-06" db="EMBL/GenBank/DDBJ databases">
        <title>Transcriptomic and genomic resources for Thalictrum thalictroides and T. hernandezii: Facilitating candidate gene discovery in an emerging model plant lineage.</title>
        <authorList>
            <person name="Arias T."/>
            <person name="Riano-Pachon D.M."/>
            <person name="Di Stilio V.S."/>
        </authorList>
    </citation>
    <scope>NUCLEOTIDE SEQUENCE [LARGE SCALE GENOMIC DNA]</scope>
    <source>
        <strain evidence="12">cv. WT478/WT964</strain>
        <tissue evidence="11">Leaves</tissue>
    </source>
</reference>
<dbReference type="InterPro" id="IPR001128">
    <property type="entry name" value="Cyt_P450"/>
</dbReference>
<dbReference type="Gene3D" id="1.10.630.10">
    <property type="entry name" value="Cytochrome P450"/>
    <property type="match status" value="1"/>
</dbReference>
<name>A0A7J6VJE1_THATH</name>
<dbReference type="EMBL" id="JABWDY010032148">
    <property type="protein sequence ID" value="KAF5184412.1"/>
    <property type="molecule type" value="Genomic_DNA"/>
</dbReference>
<evidence type="ECO:0000256" key="6">
    <source>
        <dbReference type="ARBA" id="ARBA00023002"/>
    </source>
</evidence>
<dbReference type="GO" id="GO:0020037">
    <property type="term" value="F:heme binding"/>
    <property type="evidence" value="ECO:0007669"/>
    <property type="project" value="InterPro"/>
</dbReference>
<keyword evidence="6" id="KW-0560">Oxidoreductase</keyword>
<comment type="caution">
    <text evidence="11">The sequence shown here is derived from an EMBL/GenBank/DDBJ whole genome shotgun (WGS) entry which is preliminary data.</text>
</comment>
<keyword evidence="8" id="KW-0503">Monooxygenase</keyword>
<evidence type="ECO:0000256" key="2">
    <source>
        <dbReference type="ARBA" id="ARBA00004370"/>
    </source>
</evidence>
<keyword evidence="12" id="KW-1185">Reference proteome</keyword>
<comment type="cofactor">
    <cofactor evidence="1">
        <name>heme</name>
        <dbReference type="ChEBI" id="CHEBI:30413"/>
    </cofactor>
</comment>
<evidence type="ECO:0000256" key="7">
    <source>
        <dbReference type="ARBA" id="ARBA00023004"/>
    </source>
</evidence>
<dbReference type="Pfam" id="PF00067">
    <property type="entry name" value="p450"/>
    <property type="match status" value="2"/>
</dbReference>
<evidence type="ECO:0000256" key="8">
    <source>
        <dbReference type="ARBA" id="ARBA00023033"/>
    </source>
</evidence>
<keyword evidence="10" id="KW-0812">Transmembrane</keyword>
<dbReference type="GO" id="GO:0044550">
    <property type="term" value="P:secondary metabolite biosynthetic process"/>
    <property type="evidence" value="ECO:0007669"/>
    <property type="project" value="UniProtKB-ARBA"/>
</dbReference>
<comment type="subcellular location">
    <subcellularLocation>
        <location evidence="2">Membrane</location>
    </subcellularLocation>
</comment>
<comment type="similarity">
    <text evidence="3">Belongs to the cytochrome P450 family.</text>
</comment>
<keyword evidence="5" id="KW-0479">Metal-binding</keyword>
<evidence type="ECO:0000256" key="3">
    <source>
        <dbReference type="ARBA" id="ARBA00010617"/>
    </source>
</evidence>
<evidence type="ECO:0000313" key="11">
    <source>
        <dbReference type="EMBL" id="KAF5184412.1"/>
    </source>
</evidence>
<dbReference type="PRINTS" id="PR00463">
    <property type="entry name" value="EP450I"/>
</dbReference>
<gene>
    <name evidence="11" type="ORF">FRX31_025997</name>
</gene>
<dbReference type="PANTHER" id="PTHR47943:SF9">
    <property type="entry name" value="CYTOCHROME P450"/>
    <property type="match status" value="1"/>
</dbReference>
<dbReference type="PANTHER" id="PTHR47943">
    <property type="entry name" value="CYTOCHROME P450 93A3-LIKE"/>
    <property type="match status" value="1"/>
</dbReference>
<dbReference type="InterPro" id="IPR002401">
    <property type="entry name" value="Cyt_P450_E_grp-I"/>
</dbReference>
<proteinExistence type="inferred from homology"/>
<dbReference type="AlphaFoldDB" id="A0A7J6VJE1"/>
<evidence type="ECO:0000256" key="9">
    <source>
        <dbReference type="ARBA" id="ARBA00023136"/>
    </source>
</evidence>
<dbReference type="SUPFAM" id="SSF48264">
    <property type="entry name" value="Cytochrome P450"/>
    <property type="match status" value="1"/>
</dbReference>